<organism evidence="1 2">
    <name type="scientific">Wolfiporia cocos (strain MD-104)</name>
    <name type="common">Brown rot fungus</name>
    <dbReference type="NCBI Taxonomy" id="742152"/>
    <lineage>
        <taxon>Eukaryota</taxon>
        <taxon>Fungi</taxon>
        <taxon>Dikarya</taxon>
        <taxon>Basidiomycota</taxon>
        <taxon>Agaricomycotina</taxon>
        <taxon>Agaricomycetes</taxon>
        <taxon>Polyporales</taxon>
        <taxon>Phaeolaceae</taxon>
        <taxon>Wolfiporia</taxon>
    </lineage>
</organism>
<reference evidence="1 2" key="1">
    <citation type="journal article" date="2012" name="Science">
        <title>The Paleozoic origin of enzymatic lignin decomposition reconstructed from 31 fungal genomes.</title>
        <authorList>
            <person name="Floudas D."/>
            <person name="Binder M."/>
            <person name="Riley R."/>
            <person name="Barry K."/>
            <person name="Blanchette R.A."/>
            <person name="Henrissat B."/>
            <person name="Martinez A.T."/>
            <person name="Otillar R."/>
            <person name="Spatafora J.W."/>
            <person name="Yadav J.S."/>
            <person name="Aerts A."/>
            <person name="Benoit I."/>
            <person name="Boyd A."/>
            <person name="Carlson A."/>
            <person name="Copeland A."/>
            <person name="Coutinho P.M."/>
            <person name="de Vries R.P."/>
            <person name="Ferreira P."/>
            <person name="Findley K."/>
            <person name="Foster B."/>
            <person name="Gaskell J."/>
            <person name="Glotzer D."/>
            <person name="Gorecki P."/>
            <person name="Heitman J."/>
            <person name="Hesse C."/>
            <person name="Hori C."/>
            <person name="Igarashi K."/>
            <person name="Jurgens J.A."/>
            <person name="Kallen N."/>
            <person name="Kersten P."/>
            <person name="Kohler A."/>
            <person name="Kuees U."/>
            <person name="Kumar T.K.A."/>
            <person name="Kuo A."/>
            <person name="LaButti K."/>
            <person name="Larrondo L.F."/>
            <person name="Lindquist E."/>
            <person name="Ling A."/>
            <person name="Lombard V."/>
            <person name="Lucas S."/>
            <person name="Lundell T."/>
            <person name="Martin R."/>
            <person name="McLaughlin D.J."/>
            <person name="Morgenstern I."/>
            <person name="Morin E."/>
            <person name="Murat C."/>
            <person name="Nagy L.G."/>
            <person name="Nolan M."/>
            <person name="Ohm R.A."/>
            <person name="Patyshakuliyeva A."/>
            <person name="Rokas A."/>
            <person name="Ruiz-Duenas F.J."/>
            <person name="Sabat G."/>
            <person name="Salamov A."/>
            <person name="Samejima M."/>
            <person name="Schmutz J."/>
            <person name="Slot J.C."/>
            <person name="St John F."/>
            <person name="Stenlid J."/>
            <person name="Sun H."/>
            <person name="Sun S."/>
            <person name="Syed K."/>
            <person name="Tsang A."/>
            <person name="Wiebenga A."/>
            <person name="Young D."/>
            <person name="Pisabarro A."/>
            <person name="Eastwood D.C."/>
            <person name="Martin F."/>
            <person name="Cullen D."/>
            <person name="Grigoriev I.V."/>
            <person name="Hibbett D.S."/>
        </authorList>
    </citation>
    <scope>NUCLEOTIDE SEQUENCE [LARGE SCALE GENOMIC DNA]</scope>
    <source>
        <strain evidence="1 2">MD-104</strain>
    </source>
</reference>
<dbReference type="EMBL" id="KB468157">
    <property type="protein sequence ID" value="PCH44343.1"/>
    <property type="molecule type" value="Genomic_DNA"/>
</dbReference>
<evidence type="ECO:0000313" key="1">
    <source>
        <dbReference type="EMBL" id="PCH44343.1"/>
    </source>
</evidence>
<gene>
    <name evidence="1" type="ORF">WOLCODRAFT_165079</name>
</gene>
<evidence type="ECO:0000313" key="2">
    <source>
        <dbReference type="Proteomes" id="UP000218811"/>
    </source>
</evidence>
<dbReference type="AlphaFoldDB" id="A0A2H3JWI7"/>
<dbReference type="Proteomes" id="UP000218811">
    <property type="component" value="Unassembled WGS sequence"/>
</dbReference>
<name>A0A2H3JWI7_WOLCO</name>
<protein>
    <submittedName>
        <fullName evidence="1">Uncharacterized protein</fullName>
    </submittedName>
</protein>
<accession>A0A2H3JWI7</accession>
<sequence>MRSVSSFITARTLAILTHMNMQHSVPARPRLKWNGHGTPPQLSVHRLLRSRPSLCCAPLVKAHALRARRLFSVSTIVTAHKCDAVLRCVSSSDRRRSPMLPEDTRPSILDVVSVHDEIRYQLSRPIALVDFLEFIAAPTRRLPETFLAAT</sequence>
<keyword evidence="2" id="KW-1185">Reference proteome</keyword>
<proteinExistence type="predicted"/>